<keyword evidence="3" id="KW-1185">Reference proteome</keyword>
<dbReference type="Pfam" id="PF02458">
    <property type="entry name" value="Transferase"/>
    <property type="match status" value="1"/>
</dbReference>
<dbReference type="InterPro" id="IPR023213">
    <property type="entry name" value="CAT-like_dom_sf"/>
</dbReference>
<name>A0A8H5LWI2_9AGAR</name>
<sequence>MHYFVMAHDERDFEADGARWDHWDSYRIASDFKSSDIRRTVQISSKISFAANALVQIMQKSAEKGLIFCKNLVPLNNPDTTMNSSSIDDISNPTTLIPLSPLDLLFVSRLSGFTIGYVLQQGAFSPSSLEAAAIRVLNGWRLLAGWVEFTKNGSYIRVPLGNINLKDRLRFTLETLNVSLDVPDTTHGSAVFPRPSIEFFRDSSVPSNLPAYAETKWPLVSIRITEMTNCFCVGISVPHGVFDIFGFGQIMRGLNAELNGKEWTPPPLFTSNIMKDAFEEGLPSDVSSKEDTSVSTTPSTGPKLDHFPSKSDLVSAATQAFAHFKNTLVPLTSIELIKMFLHSAYERFYHGVETQTVFIDPRTLENMVREVKDEVQASGKGRWVSTNDVLMAWMLKIAHQDEHDNSHKVSAFLTISIRPVLREQLGNPLFDVYTHNSATLAGLPLLTKTEICSMSIADVAYLSRLTIDSVRKDTIFVRSLFPWTNSANQDVVNGKGGLRGVARRSNQSFWSFTSHSIADLEGINFGSDIAALWFWPLPNSFLAPDNGVVFNKFKGGYLVEAVGMRKSRWSKVVKEVERMNSI</sequence>
<dbReference type="OrthoDB" id="21502at2759"/>
<feature type="region of interest" description="Disordered" evidence="1">
    <location>
        <begin position="283"/>
        <end position="302"/>
    </location>
</feature>
<evidence type="ECO:0000313" key="2">
    <source>
        <dbReference type="EMBL" id="KAF5372620.1"/>
    </source>
</evidence>
<dbReference type="Proteomes" id="UP000559256">
    <property type="component" value="Unassembled WGS sequence"/>
</dbReference>
<dbReference type="AlphaFoldDB" id="A0A8H5LWI2"/>
<evidence type="ECO:0000256" key="1">
    <source>
        <dbReference type="SAM" id="MobiDB-lite"/>
    </source>
</evidence>
<protein>
    <submittedName>
        <fullName evidence="2">Uncharacterized protein</fullName>
    </submittedName>
</protein>
<evidence type="ECO:0000313" key="3">
    <source>
        <dbReference type="Proteomes" id="UP000559256"/>
    </source>
</evidence>
<proteinExistence type="predicted"/>
<gene>
    <name evidence="2" type="ORF">D9758_005245</name>
</gene>
<dbReference type="Gene3D" id="3.30.559.10">
    <property type="entry name" value="Chloramphenicol acetyltransferase-like domain"/>
    <property type="match status" value="2"/>
</dbReference>
<organism evidence="2 3">
    <name type="scientific">Tetrapyrgos nigripes</name>
    <dbReference type="NCBI Taxonomy" id="182062"/>
    <lineage>
        <taxon>Eukaryota</taxon>
        <taxon>Fungi</taxon>
        <taxon>Dikarya</taxon>
        <taxon>Basidiomycota</taxon>
        <taxon>Agaricomycotina</taxon>
        <taxon>Agaricomycetes</taxon>
        <taxon>Agaricomycetidae</taxon>
        <taxon>Agaricales</taxon>
        <taxon>Marasmiineae</taxon>
        <taxon>Marasmiaceae</taxon>
        <taxon>Tetrapyrgos</taxon>
    </lineage>
</organism>
<reference evidence="2 3" key="1">
    <citation type="journal article" date="2020" name="ISME J.">
        <title>Uncovering the hidden diversity of litter-decomposition mechanisms in mushroom-forming fungi.</title>
        <authorList>
            <person name="Floudas D."/>
            <person name="Bentzer J."/>
            <person name="Ahren D."/>
            <person name="Johansson T."/>
            <person name="Persson P."/>
            <person name="Tunlid A."/>
        </authorList>
    </citation>
    <scope>NUCLEOTIDE SEQUENCE [LARGE SCALE GENOMIC DNA]</scope>
    <source>
        <strain evidence="2 3">CBS 291.85</strain>
    </source>
</reference>
<accession>A0A8H5LWI2</accession>
<dbReference type="EMBL" id="JAACJM010000005">
    <property type="protein sequence ID" value="KAF5372620.1"/>
    <property type="molecule type" value="Genomic_DNA"/>
</dbReference>
<comment type="caution">
    <text evidence="2">The sequence shown here is derived from an EMBL/GenBank/DDBJ whole genome shotgun (WGS) entry which is preliminary data.</text>
</comment>